<evidence type="ECO:0000313" key="2">
    <source>
        <dbReference type="Proteomes" id="UP000019678"/>
    </source>
</evidence>
<protein>
    <submittedName>
        <fullName evidence="1">Uncharacterized protein</fullName>
    </submittedName>
</protein>
<reference evidence="1 2" key="1">
    <citation type="submission" date="2013-05" db="EMBL/GenBank/DDBJ databases">
        <title>Genome assembly of Chondromyces apiculatus DSM 436.</title>
        <authorList>
            <person name="Sharma G."/>
            <person name="Khatri I."/>
            <person name="Kaur C."/>
            <person name="Mayilraj S."/>
            <person name="Subramanian S."/>
        </authorList>
    </citation>
    <scope>NUCLEOTIDE SEQUENCE [LARGE SCALE GENOMIC DNA]</scope>
    <source>
        <strain evidence="1 2">DSM 436</strain>
    </source>
</reference>
<dbReference type="OrthoDB" id="5498821at2"/>
<organism evidence="1 2">
    <name type="scientific">Chondromyces apiculatus DSM 436</name>
    <dbReference type="NCBI Taxonomy" id="1192034"/>
    <lineage>
        <taxon>Bacteria</taxon>
        <taxon>Pseudomonadati</taxon>
        <taxon>Myxococcota</taxon>
        <taxon>Polyangia</taxon>
        <taxon>Polyangiales</taxon>
        <taxon>Polyangiaceae</taxon>
        <taxon>Chondromyces</taxon>
    </lineage>
</organism>
<proteinExistence type="predicted"/>
<dbReference type="EMBL" id="ASRX01000074">
    <property type="protein sequence ID" value="EYF01663.1"/>
    <property type="molecule type" value="Genomic_DNA"/>
</dbReference>
<dbReference type="RefSeq" id="WP_052376531.1">
    <property type="nucleotide sequence ID" value="NZ_ASRX01000074.1"/>
</dbReference>
<dbReference type="eggNOG" id="ENOG5031D9W">
    <property type="taxonomic scope" value="Bacteria"/>
</dbReference>
<keyword evidence="2" id="KW-1185">Reference proteome</keyword>
<dbReference type="AlphaFoldDB" id="A0A017SXI5"/>
<accession>A0A017SXI5</accession>
<dbReference type="STRING" id="1192034.CAP_7868"/>
<name>A0A017SXI5_9BACT</name>
<sequence length="325" mass="34250">MATENASGAGVQSRGRRVASAGARGLAGVGMLLLACGAAACGGEEDGGTGSLRVRVSGEGAARDGYPYVEQGVEIRFGDGWSIAFRKYLVSFGDIEVAGLDGEVGSASGARYVADLHTGDPTAEEIEGLAARRWDSVSFSVVEAGEESVALEGVSGEDLSLMKAGGFTFYIDGEATHAERGRFDFTWGIVNPTRNRNCTNGLDGTDGVIVRPSATTEAELTFHVDHLFWDTLGAEQSQLRFDPMWGANKDGDTTITFQELAGQRLADLTDPEGEPLRDEAGQALVYNPGSIPLPDKNLQEFVRVSAASQAHLNGLGLCSVQALKR</sequence>
<gene>
    <name evidence="1" type="ORF">CAP_7868</name>
</gene>
<comment type="caution">
    <text evidence="1">The sequence shown here is derived from an EMBL/GenBank/DDBJ whole genome shotgun (WGS) entry which is preliminary data.</text>
</comment>
<evidence type="ECO:0000313" key="1">
    <source>
        <dbReference type="EMBL" id="EYF01663.1"/>
    </source>
</evidence>
<dbReference type="Proteomes" id="UP000019678">
    <property type="component" value="Unassembled WGS sequence"/>
</dbReference>